<dbReference type="PANTHER" id="PTHR34105">
    <property type="entry name" value="PROLINE-, GLUTAMIC ACID- AND LEUCINE-RICH PROTEIN 1"/>
    <property type="match status" value="1"/>
</dbReference>
<feature type="domain" description="Pre-rRNA-processing protein RIX1 N-terminal" evidence="5">
    <location>
        <begin position="31"/>
        <end position="223"/>
    </location>
</feature>
<sequence>MAAFNYAQNLYDDALKPRILRSLIDEHIPEEKQQLRNPLVLEHVVSAIKTHELLSERVVQSGDNKKLIEKWKSSVDLWIDRVMMLVSSNMPDKCWAGICLLGVTCEVCSSERFLASYSVWLQKLLSHLQASSGSSFVKLACCGSISDLLTRLSGFSNMKRDGSSHATKILLPVLKLIQEDSSDAEGAVNLLCTVLNSFPLSVQKNYDSAEAAIVTKLMSGKCNTKMVKKLALCLSLLPKSRGDADSWSLMIQKVIIAINLLLNDSFQGLEEETKTMRALVPQGMDPPAPLGGLTIFDISNKSTKLERVSMASISSLMLCCSTMLTTSYPVQAKVPVRLLLMLVERVLMVDGSLTQTLYPTITAMQQEHVCLELPVQHSHSLDILCGIVKEARSQLLPHATHIIRIVTEYLRKCVLPDLRIKLYGLIKLMLLSMGVGLSLYIAEDVVNNASIDLESAGDRDGDARSLSESMQKKRKHEMTVMSFGNQAQTNYSPKSPIPIAVKIAALEALETLLTVGGASGSNSWRTSVDSLVITVATDACKGGWIRPANDFNNSHNISANWADFQLASLRALLASLLSPGRIRPPYLAHGLELYRKGKQETGTKLAEFCAHALMALEVLIHPRAIPLIDFGSSIDYSISGVKDRFTENYTYSGAQKHNVFPGGTSRNAPEIPESEDDDLYEKWVKDNDGNQPHVTVQENNETTPQQAEKVVSVEVSSVAEVVVHENKGKGILVETQPIEEVNRQSETQSQTVDLRVSDNIVTCDLETKDKPTVSGSVGGTSFKFDLGVNDDPMDEIPDIVDAEPDSDDD</sequence>
<dbReference type="AlphaFoldDB" id="A0AAD8NHY2"/>
<evidence type="ECO:0000259" key="5">
    <source>
        <dbReference type="Pfam" id="PF08167"/>
    </source>
</evidence>
<evidence type="ECO:0000256" key="4">
    <source>
        <dbReference type="SAM" id="MobiDB-lite"/>
    </source>
</evidence>
<accession>A0AAD8NHY2</accession>
<feature type="region of interest" description="Disordered" evidence="4">
    <location>
        <begin position="768"/>
        <end position="809"/>
    </location>
</feature>
<keyword evidence="3" id="KW-0539">Nucleus</keyword>
<feature type="compositionally biased region" description="Acidic residues" evidence="4">
    <location>
        <begin position="791"/>
        <end position="809"/>
    </location>
</feature>
<evidence type="ECO:0000256" key="1">
    <source>
        <dbReference type="ARBA" id="ARBA00004123"/>
    </source>
</evidence>
<dbReference type="InterPro" id="IPR012583">
    <property type="entry name" value="RIX1_N"/>
</dbReference>
<dbReference type="Pfam" id="PF08167">
    <property type="entry name" value="RIX1"/>
    <property type="match status" value="1"/>
</dbReference>
<dbReference type="EMBL" id="JAUHHV010000010">
    <property type="protein sequence ID" value="KAK1409697.1"/>
    <property type="molecule type" value="Genomic_DNA"/>
</dbReference>
<keyword evidence="7" id="KW-1185">Reference proteome</keyword>
<dbReference type="GO" id="GO:0006364">
    <property type="term" value="P:rRNA processing"/>
    <property type="evidence" value="ECO:0007669"/>
    <property type="project" value="TreeGrafter"/>
</dbReference>
<proteinExistence type="inferred from homology"/>
<evidence type="ECO:0000256" key="2">
    <source>
        <dbReference type="ARBA" id="ARBA00010511"/>
    </source>
</evidence>
<gene>
    <name evidence="6" type="ORF">QVD17_36226</name>
</gene>
<protein>
    <recommendedName>
        <fullName evidence="5">Pre-rRNA-processing protein RIX1 N-terminal domain-containing protein</fullName>
    </recommendedName>
</protein>
<evidence type="ECO:0000313" key="7">
    <source>
        <dbReference type="Proteomes" id="UP001229421"/>
    </source>
</evidence>
<comment type="similarity">
    <text evidence="2">Belongs to the RIX1/PELP1 family.</text>
</comment>
<dbReference type="PANTHER" id="PTHR34105:SF1">
    <property type="entry name" value="PROLINE-, GLUTAMIC ACID- AND LEUCINE-RICH PROTEIN 1"/>
    <property type="match status" value="1"/>
</dbReference>
<evidence type="ECO:0000313" key="6">
    <source>
        <dbReference type="EMBL" id="KAK1409697.1"/>
    </source>
</evidence>
<dbReference type="SUPFAM" id="SSF48371">
    <property type="entry name" value="ARM repeat"/>
    <property type="match status" value="1"/>
</dbReference>
<organism evidence="6 7">
    <name type="scientific">Tagetes erecta</name>
    <name type="common">African marigold</name>
    <dbReference type="NCBI Taxonomy" id="13708"/>
    <lineage>
        <taxon>Eukaryota</taxon>
        <taxon>Viridiplantae</taxon>
        <taxon>Streptophyta</taxon>
        <taxon>Embryophyta</taxon>
        <taxon>Tracheophyta</taxon>
        <taxon>Spermatophyta</taxon>
        <taxon>Magnoliopsida</taxon>
        <taxon>eudicotyledons</taxon>
        <taxon>Gunneridae</taxon>
        <taxon>Pentapetalae</taxon>
        <taxon>asterids</taxon>
        <taxon>campanulids</taxon>
        <taxon>Asterales</taxon>
        <taxon>Asteraceae</taxon>
        <taxon>Asteroideae</taxon>
        <taxon>Heliantheae alliance</taxon>
        <taxon>Tageteae</taxon>
        <taxon>Tagetes</taxon>
    </lineage>
</organism>
<evidence type="ECO:0000256" key="3">
    <source>
        <dbReference type="ARBA" id="ARBA00023242"/>
    </source>
</evidence>
<dbReference type="GO" id="GO:0005634">
    <property type="term" value="C:nucleus"/>
    <property type="evidence" value="ECO:0007669"/>
    <property type="project" value="UniProtKB-SubCell"/>
</dbReference>
<dbReference type="Proteomes" id="UP001229421">
    <property type="component" value="Unassembled WGS sequence"/>
</dbReference>
<reference evidence="6" key="1">
    <citation type="journal article" date="2023" name="bioRxiv">
        <title>Improved chromosome-level genome assembly for marigold (Tagetes erecta).</title>
        <authorList>
            <person name="Jiang F."/>
            <person name="Yuan L."/>
            <person name="Wang S."/>
            <person name="Wang H."/>
            <person name="Xu D."/>
            <person name="Wang A."/>
            <person name="Fan W."/>
        </authorList>
    </citation>
    <scope>NUCLEOTIDE SEQUENCE</scope>
    <source>
        <strain evidence="6">WSJ</strain>
        <tissue evidence="6">Leaf</tissue>
    </source>
</reference>
<dbReference type="InterPro" id="IPR016024">
    <property type="entry name" value="ARM-type_fold"/>
</dbReference>
<comment type="caution">
    <text evidence="6">The sequence shown here is derived from an EMBL/GenBank/DDBJ whole genome shotgun (WGS) entry which is preliminary data.</text>
</comment>
<name>A0AAD8NHY2_TARER</name>
<comment type="subcellular location">
    <subcellularLocation>
        <location evidence="1">Nucleus</location>
    </subcellularLocation>
</comment>